<dbReference type="InterPro" id="IPR050469">
    <property type="entry name" value="Diguanylate_Cyclase"/>
</dbReference>
<evidence type="ECO:0000256" key="1">
    <source>
        <dbReference type="SAM" id="Phobius"/>
    </source>
</evidence>
<dbReference type="NCBIfam" id="TIGR00254">
    <property type="entry name" value="GGDEF"/>
    <property type="match status" value="1"/>
</dbReference>
<reference evidence="3 4" key="1">
    <citation type="submission" date="2021-03" db="EMBL/GenBank/DDBJ databases">
        <title>Genomic Encyclopedia of Type Strains, Phase IV (KMG-IV): sequencing the most valuable type-strain genomes for metagenomic binning, comparative biology and taxonomic classification.</title>
        <authorList>
            <person name="Goeker M."/>
        </authorList>
    </citation>
    <scope>NUCLEOTIDE SEQUENCE [LARGE SCALE GENOMIC DNA]</scope>
    <source>
        <strain evidence="3 4">DSM 26048</strain>
    </source>
</reference>
<gene>
    <name evidence="3" type="ORF">J2Z66_003931</name>
</gene>
<dbReference type="CDD" id="cd01949">
    <property type="entry name" value="GGDEF"/>
    <property type="match status" value="1"/>
</dbReference>
<organism evidence="3 4">
    <name type="scientific">Paenibacillus eucommiae</name>
    <dbReference type="NCBI Taxonomy" id="1355755"/>
    <lineage>
        <taxon>Bacteria</taxon>
        <taxon>Bacillati</taxon>
        <taxon>Bacillota</taxon>
        <taxon>Bacilli</taxon>
        <taxon>Bacillales</taxon>
        <taxon>Paenibacillaceae</taxon>
        <taxon>Paenibacillus</taxon>
    </lineage>
</organism>
<dbReference type="Gene3D" id="3.30.70.270">
    <property type="match status" value="1"/>
</dbReference>
<dbReference type="Pfam" id="PF00990">
    <property type="entry name" value="GGDEF"/>
    <property type="match status" value="1"/>
</dbReference>
<dbReference type="PANTHER" id="PTHR45138">
    <property type="entry name" value="REGULATORY COMPONENTS OF SENSORY TRANSDUCTION SYSTEM"/>
    <property type="match status" value="1"/>
</dbReference>
<dbReference type="RefSeq" id="WP_209973221.1">
    <property type="nucleotide sequence ID" value="NZ_JAGGLB010000013.1"/>
</dbReference>
<feature type="domain" description="GGDEF" evidence="2">
    <location>
        <begin position="90"/>
        <end position="212"/>
    </location>
</feature>
<proteinExistence type="predicted"/>
<protein>
    <submittedName>
        <fullName evidence="3">Diguanylate cyclase (GGDEF)-like protein</fullName>
    </submittedName>
</protein>
<dbReference type="EMBL" id="JAGGLB010000013">
    <property type="protein sequence ID" value="MBP1992323.1"/>
    <property type="molecule type" value="Genomic_DNA"/>
</dbReference>
<evidence type="ECO:0000313" key="3">
    <source>
        <dbReference type="EMBL" id="MBP1992323.1"/>
    </source>
</evidence>
<keyword evidence="1" id="KW-1133">Transmembrane helix</keyword>
<feature type="transmembrane region" description="Helical" evidence="1">
    <location>
        <begin position="7"/>
        <end position="28"/>
    </location>
</feature>
<dbReference type="InterPro" id="IPR029787">
    <property type="entry name" value="Nucleotide_cyclase"/>
</dbReference>
<dbReference type="PANTHER" id="PTHR45138:SF6">
    <property type="entry name" value="DIGUANYLATE CYCLASE DGCN"/>
    <property type="match status" value="1"/>
</dbReference>
<dbReference type="SUPFAM" id="SSF55073">
    <property type="entry name" value="Nucleotide cyclase"/>
    <property type="match status" value="1"/>
</dbReference>
<dbReference type="PROSITE" id="PS50887">
    <property type="entry name" value="GGDEF"/>
    <property type="match status" value="1"/>
</dbReference>
<keyword evidence="1" id="KW-0472">Membrane</keyword>
<dbReference type="InterPro" id="IPR000160">
    <property type="entry name" value="GGDEF_dom"/>
</dbReference>
<dbReference type="InterPro" id="IPR043128">
    <property type="entry name" value="Rev_trsase/Diguanyl_cyclase"/>
</dbReference>
<sequence>MKYTGRIAIVTVCLVLSVIVRLYGIFYYNYPPLGFPYVGITITFIFYWLGKQYDMVKFLSEKDTLTKLYNRRYVIQTFPKLIASIDKKAGKLSLFLIDVDNFKVINDTYGHETGDRVLQRISSLLALPTDKSTIVARWAGDEFLLVAPFTDQEGADIIIQRIHKELRKSSEELRIDISVSIGTSEYPGDAQTFNDLLNIADQNMYKLKFLKK</sequence>
<evidence type="ECO:0000259" key="2">
    <source>
        <dbReference type="PROSITE" id="PS50887"/>
    </source>
</evidence>
<keyword evidence="4" id="KW-1185">Reference proteome</keyword>
<dbReference type="SMART" id="SM00267">
    <property type="entry name" value="GGDEF"/>
    <property type="match status" value="1"/>
</dbReference>
<dbReference type="Proteomes" id="UP001519287">
    <property type="component" value="Unassembled WGS sequence"/>
</dbReference>
<keyword evidence="1" id="KW-0812">Transmembrane</keyword>
<feature type="transmembrane region" description="Helical" evidence="1">
    <location>
        <begin position="34"/>
        <end position="50"/>
    </location>
</feature>
<accession>A0ABS4IXT1</accession>
<name>A0ABS4IXT1_9BACL</name>
<comment type="caution">
    <text evidence="3">The sequence shown here is derived from an EMBL/GenBank/DDBJ whole genome shotgun (WGS) entry which is preliminary data.</text>
</comment>
<evidence type="ECO:0000313" key="4">
    <source>
        <dbReference type="Proteomes" id="UP001519287"/>
    </source>
</evidence>